<evidence type="ECO:0000313" key="5">
    <source>
        <dbReference type="Proteomes" id="UP000296733"/>
    </source>
</evidence>
<dbReference type="EMBL" id="CP031313">
    <property type="protein sequence ID" value="QCC49476.1"/>
    <property type="molecule type" value="Genomic_DNA"/>
</dbReference>
<dbReference type="EMBL" id="FNVN01000005">
    <property type="protein sequence ID" value="SEG64132.1"/>
    <property type="molecule type" value="Genomic_DNA"/>
</dbReference>
<dbReference type="Proteomes" id="UP000296733">
    <property type="component" value="Plasmid unnamed2"/>
</dbReference>
<geneLocation type="plasmid" evidence="2">
    <name>unnamed2</name>
</geneLocation>
<proteinExistence type="predicted"/>
<reference evidence="2 5" key="2">
    <citation type="journal article" date="2019" name="Nat. Commun.">
        <title>A new type of DNA phosphorothioation-based antiviral system in archaea.</title>
        <authorList>
            <person name="Xiong L."/>
            <person name="Liu S."/>
            <person name="Chen S."/>
            <person name="Xiao Y."/>
            <person name="Zhu B."/>
            <person name="Gao Y."/>
            <person name="Zhang Y."/>
            <person name="Chen B."/>
            <person name="Luo J."/>
            <person name="Deng Z."/>
            <person name="Chen X."/>
            <person name="Wang L."/>
            <person name="Chen S."/>
        </authorList>
    </citation>
    <scope>NUCLEOTIDE SEQUENCE [LARGE SCALE GENOMIC DNA]</scope>
    <source>
        <strain evidence="2 5">CGMCC 1.10331</strain>
        <plasmid evidence="2 5">unnamed2</plasmid>
    </source>
</reference>
<accession>A0A1H6BU14</accession>
<evidence type="ECO:0000313" key="4">
    <source>
        <dbReference type="Proteomes" id="UP000236740"/>
    </source>
</evidence>
<keyword evidence="1" id="KW-0812">Transmembrane</keyword>
<feature type="transmembrane region" description="Helical" evidence="1">
    <location>
        <begin position="106"/>
        <end position="127"/>
    </location>
</feature>
<feature type="transmembrane region" description="Helical" evidence="1">
    <location>
        <begin position="12"/>
        <end position="30"/>
    </location>
</feature>
<name>A0A1H6BU14_9EURY</name>
<protein>
    <submittedName>
        <fullName evidence="3">Uncharacterized protein</fullName>
    </submittedName>
</protein>
<sequence>MLLGSKRGRPQEALLIGLGLGLFALTFLAYELNIFYHSGGVVFIPFHAAFLGVAAAFWTGYSRTGLLAGWVLTYLSFLGWRTEWATDISPRPFIERIAYVVQPDGLVALAIIGVGVAVIGFTAGTLARKGIDALRTGPQTATND</sequence>
<feature type="transmembrane region" description="Helical" evidence="1">
    <location>
        <begin position="36"/>
        <end position="58"/>
    </location>
</feature>
<evidence type="ECO:0000313" key="3">
    <source>
        <dbReference type="EMBL" id="SEG64132.1"/>
    </source>
</evidence>
<keyword evidence="1" id="KW-0472">Membrane</keyword>
<keyword evidence="2" id="KW-0614">Plasmid</keyword>
<gene>
    <name evidence="2" type="ORF">DV707_17280</name>
    <name evidence="3" type="ORF">SAMN04488133_3024</name>
</gene>
<feature type="transmembrane region" description="Helical" evidence="1">
    <location>
        <begin position="65"/>
        <end position="82"/>
    </location>
</feature>
<organism evidence="3 4">
    <name type="scientific">Halobellus limi</name>
    <dbReference type="NCBI Taxonomy" id="699433"/>
    <lineage>
        <taxon>Archaea</taxon>
        <taxon>Methanobacteriati</taxon>
        <taxon>Methanobacteriota</taxon>
        <taxon>Stenosarchaea group</taxon>
        <taxon>Halobacteria</taxon>
        <taxon>Halobacteriales</taxon>
        <taxon>Haloferacaceae</taxon>
        <taxon>Halobellus</taxon>
    </lineage>
</organism>
<dbReference type="KEGG" id="hlm:DV707_17280"/>
<reference evidence="3 4" key="1">
    <citation type="submission" date="2016-10" db="EMBL/GenBank/DDBJ databases">
        <authorList>
            <person name="de Groot N.N."/>
        </authorList>
    </citation>
    <scope>NUCLEOTIDE SEQUENCE [LARGE SCALE GENOMIC DNA]</scope>
    <source>
        <strain evidence="3 4">CGMCC 1.10331</strain>
    </source>
</reference>
<keyword evidence="4" id="KW-1185">Reference proteome</keyword>
<dbReference type="AlphaFoldDB" id="A0A1H6BU14"/>
<evidence type="ECO:0000256" key="1">
    <source>
        <dbReference type="SAM" id="Phobius"/>
    </source>
</evidence>
<evidence type="ECO:0000313" key="2">
    <source>
        <dbReference type="EMBL" id="QCC49476.1"/>
    </source>
</evidence>
<keyword evidence="1" id="KW-1133">Transmembrane helix</keyword>
<dbReference type="Proteomes" id="UP000236740">
    <property type="component" value="Unassembled WGS sequence"/>
</dbReference>